<dbReference type="InterPro" id="IPR011053">
    <property type="entry name" value="Single_hybrid_motif"/>
</dbReference>
<feature type="modified residue" description="N6-lipoyllysine" evidence="3 4">
    <location>
        <position position="64"/>
    </location>
</feature>
<keyword evidence="2 3" id="KW-0450">Lipoyl</keyword>
<dbReference type="CDD" id="cd06848">
    <property type="entry name" value="GCS_H"/>
    <property type="match status" value="1"/>
</dbReference>
<dbReference type="InterPro" id="IPR017453">
    <property type="entry name" value="GCV_H_sub"/>
</dbReference>
<dbReference type="GO" id="GO:0009249">
    <property type="term" value="P:protein lipoylation"/>
    <property type="evidence" value="ECO:0007669"/>
    <property type="project" value="TreeGrafter"/>
</dbReference>
<evidence type="ECO:0000313" key="7">
    <source>
        <dbReference type="Proteomes" id="UP000054858"/>
    </source>
</evidence>
<feature type="domain" description="Lipoyl-binding" evidence="5">
    <location>
        <begin position="23"/>
        <end position="105"/>
    </location>
</feature>
<accession>A0A0W0X109</accession>
<evidence type="ECO:0000256" key="2">
    <source>
        <dbReference type="ARBA" id="ARBA00022823"/>
    </source>
</evidence>
<reference evidence="6 7" key="1">
    <citation type="submission" date="2015-11" db="EMBL/GenBank/DDBJ databases">
        <title>Genomic analysis of 38 Legionella species identifies large and diverse effector repertoires.</title>
        <authorList>
            <person name="Burstein D."/>
            <person name="Amaro F."/>
            <person name="Zusman T."/>
            <person name="Lifshitz Z."/>
            <person name="Cohen O."/>
            <person name="Gilbert J.A."/>
            <person name="Pupko T."/>
            <person name="Shuman H.A."/>
            <person name="Segal G."/>
        </authorList>
    </citation>
    <scope>NUCLEOTIDE SEQUENCE [LARGE SCALE GENOMIC DNA]</scope>
    <source>
        <strain evidence="6 7">Oak Ridge-10</strain>
    </source>
</reference>
<sequence>MNDIPKDLRFTKTHEWIKGNEEALTLGITDHAQQLLGDLVFVELPEVGNTVCAGDEIGVVESVKAASDFYAPVGGVIIAVNHKVSEDPGLVNKDPYGEGWLVKIRANNFNEVKTLLDAEQYGHEITEDN</sequence>
<comment type="similarity">
    <text evidence="1 3">Belongs to the GcvH family.</text>
</comment>
<dbReference type="GO" id="GO:0005829">
    <property type="term" value="C:cytosol"/>
    <property type="evidence" value="ECO:0007669"/>
    <property type="project" value="TreeGrafter"/>
</dbReference>
<dbReference type="PATRIC" id="fig|29423.5.peg.1963"/>
<dbReference type="RefSeq" id="WP_025384711.1">
    <property type="nucleotide sequence ID" value="NZ_LCUA01000003.1"/>
</dbReference>
<dbReference type="NCBIfam" id="NF002270">
    <property type="entry name" value="PRK01202.1"/>
    <property type="match status" value="1"/>
</dbReference>
<dbReference type="Gene3D" id="2.40.50.100">
    <property type="match status" value="1"/>
</dbReference>
<dbReference type="InterPro" id="IPR000089">
    <property type="entry name" value="Biotin_lipoyl"/>
</dbReference>
<dbReference type="Pfam" id="PF01597">
    <property type="entry name" value="GCV_H"/>
    <property type="match status" value="1"/>
</dbReference>
<dbReference type="InterPro" id="IPR003016">
    <property type="entry name" value="2-oxoA_DH_lipoyl-BS"/>
</dbReference>
<dbReference type="NCBIfam" id="TIGR00527">
    <property type="entry name" value="gcvH"/>
    <property type="match status" value="1"/>
</dbReference>
<dbReference type="AlphaFoldDB" id="A0A0W0X109"/>
<comment type="cofactor">
    <cofactor evidence="3">
        <name>(R)-lipoate</name>
        <dbReference type="ChEBI" id="CHEBI:83088"/>
    </cofactor>
    <text evidence="3">Binds 1 lipoyl cofactor covalently.</text>
</comment>
<proteinExistence type="inferred from homology"/>
<organism evidence="6 7">
    <name type="scientific">Legionella oakridgensis</name>
    <dbReference type="NCBI Taxonomy" id="29423"/>
    <lineage>
        <taxon>Bacteria</taxon>
        <taxon>Pseudomonadati</taxon>
        <taxon>Pseudomonadota</taxon>
        <taxon>Gammaproteobacteria</taxon>
        <taxon>Legionellales</taxon>
        <taxon>Legionellaceae</taxon>
        <taxon>Legionella</taxon>
    </lineage>
</organism>
<name>A0A0W0X109_9GAMM</name>
<dbReference type="SUPFAM" id="SSF51230">
    <property type="entry name" value="Single hybrid motif"/>
    <property type="match status" value="1"/>
</dbReference>
<comment type="caution">
    <text evidence="6">The sequence shown here is derived from an EMBL/GenBank/DDBJ whole genome shotgun (WGS) entry which is preliminary data.</text>
</comment>
<dbReference type="GO" id="GO:0005960">
    <property type="term" value="C:glycine cleavage complex"/>
    <property type="evidence" value="ECO:0007669"/>
    <property type="project" value="InterPro"/>
</dbReference>
<comment type="subunit">
    <text evidence="3">The glycine cleavage system is composed of four proteins: P, T, L and H.</text>
</comment>
<dbReference type="EMBL" id="LNYP01000029">
    <property type="protein sequence ID" value="KTD38196.1"/>
    <property type="molecule type" value="Genomic_DNA"/>
</dbReference>
<dbReference type="Proteomes" id="UP000054858">
    <property type="component" value="Unassembled WGS sequence"/>
</dbReference>
<evidence type="ECO:0000256" key="1">
    <source>
        <dbReference type="ARBA" id="ARBA00009249"/>
    </source>
</evidence>
<protein>
    <recommendedName>
        <fullName evidence="3">Glycine cleavage system H protein</fullName>
    </recommendedName>
</protein>
<dbReference type="InterPro" id="IPR002930">
    <property type="entry name" value="GCV_H"/>
</dbReference>
<gene>
    <name evidence="3 6" type="primary">gcvH</name>
    <name evidence="6" type="ORF">Loak_1872</name>
</gene>
<dbReference type="PANTHER" id="PTHR11715:SF3">
    <property type="entry name" value="GLYCINE CLEAVAGE SYSTEM H PROTEIN-RELATED"/>
    <property type="match status" value="1"/>
</dbReference>
<dbReference type="GO" id="GO:0019464">
    <property type="term" value="P:glycine decarboxylation via glycine cleavage system"/>
    <property type="evidence" value="ECO:0007669"/>
    <property type="project" value="UniProtKB-UniRule"/>
</dbReference>
<dbReference type="PROSITE" id="PS50968">
    <property type="entry name" value="BIOTINYL_LIPOYL"/>
    <property type="match status" value="1"/>
</dbReference>
<evidence type="ECO:0000256" key="4">
    <source>
        <dbReference type="PIRSR" id="PIRSR617453-50"/>
    </source>
</evidence>
<evidence type="ECO:0000313" key="6">
    <source>
        <dbReference type="EMBL" id="KTD38196.1"/>
    </source>
</evidence>
<dbReference type="PROSITE" id="PS00189">
    <property type="entry name" value="LIPOYL"/>
    <property type="match status" value="1"/>
</dbReference>
<evidence type="ECO:0000259" key="5">
    <source>
        <dbReference type="PROSITE" id="PS50968"/>
    </source>
</evidence>
<comment type="function">
    <text evidence="3">The glycine cleavage system catalyzes the degradation of glycine. The H protein shuttles the methylamine group of glycine from the P protein to the T protein.</text>
</comment>
<dbReference type="HAMAP" id="MF_00272">
    <property type="entry name" value="GcvH"/>
    <property type="match status" value="1"/>
</dbReference>
<dbReference type="PANTHER" id="PTHR11715">
    <property type="entry name" value="GLYCINE CLEAVAGE SYSTEM H PROTEIN"/>
    <property type="match status" value="1"/>
</dbReference>
<dbReference type="InterPro" id="IPR033753">
    <property type="entry name" value="GCV_H/Fam206"/>
</dbReference>
<evidence type="ECO:0000256" key="3">
    <source>
        <dbReference type="HAMAP-Rule" id="MF_00272"/>
    </source>
</evidence>